<protein>
    <submittedName>
        <fullName evidence="1">Uncharacterized protein</fullName>
    </submittedName>
</protein>
<name>A0ABV1VJ44_9ACTN</name>
<gene>
    <name evidence="1" type="ORF">ABT322_22820</name>
</gene>
<keyword evidence="2" id="KW-1185">Reference proteome</keyword>
<evidence type="ECO:0000313" key="1">
    <source>
        <dbReference type="EMBL" id="MER6906528.1"/>
    </source>
</evidence>
<organism evidence="1 2">
    <name type="scientific">Streptomyces flaveolus</name>
    <dbReference type="NCBI Taxonomy" id="67297"/>
    <lineage>
        <taxon>Bacteria</taxon>
        <taxon>Bacillati</taxon>
        <taxon>Actinomycetota</taxon>
        <taxon>Actinomycetes</taxon>
        <taxon>Kitasatosporales</taxon>
        <taxon>Streptomycetaceae</taxon>
        <taxon>Streptomyces</taxon>
    </lineage>
</organism>
<comment type="caution">
    <text evidence="1">The sequence shown here is derived from an EMBL/GenBank/DDBJ whole genome shotgun (WGS) entry which is preliminary data.</text>
</comment>
<proteinExistence type="predicted"/>
<sequence length="48" mass="5215">MESLTGCPLEVLKSGQLVHTRGSDVHVFIVQGNRQVAEPDQQVLLTLA</sequence>
<accession>A0ABV1VJ44</accession>
<dbReference type="RefSeq" id="WP_350721504.1">
    <property type="nucleotide sequence ID" value="NZ_JBEPCO010000026.1"/>
</dbReference>
<evidence type="ECO:0000313" key="2">
    <source>
        <dbReference type="Proteomes" id="UP001490330"/>
    </source>
</evidence>
<dbReference type="Proteomes" id="UP001490330">
    <property type="component" value="Unassembled WGS sequence"/>
</dbReference>
<dbReference type="EMBL" id="JBEPCV010000023">
    <property type="protein sequence ID" value="MER6906528.1"/>
    <property type="molecule type" value="Genomic_DNA"/>
</dbReference>
<reference evidence="1 2" key="1">
    <citation type="submission" date="2024-06" db="EMBL/GenBank/DDBJ databases">
        <title>The Natural Products Discovery Center: Release of the First 8490 Sequenced Strains for Exploring Actinobacteria Biosynthetic Diversity.</title>
        <authorList>
            <person name="Kalkreuter E."/>
            <person name="Kautsar S.A."/>
            <person name="Yang D."/>
            <person name="Bader C.D."/>
            <person name="Teijaro C.N."/>
            <person name="Fluegel L."/>
            <person name="Davis C.M."/>
            <person name="Simpson J.R."/>
            <person name="Lauterbach L."/>
            <person name="Steele A.D."/>
            <person name="Gui C."/>
            <person name="Meng S."/>
            <person name="Li G."/>
            <person name="Viehrig K."/>
            <person name="Ye F."/>
            <person name="Su P."/>
            <person name="Kiefer A.F."/>
            <person name="Nichols A."/>
            <person name="Cepeda A.J."/>
            <person name="Yan W."/>
            <person name="Fan B."/>
            <person name="Jiang Y."/>
            <person name="Adhikari A."/>
            <person name="Zheng C.-J."/>
            <person name="Schuster L."/>
            <person name="Cowan T.M."/>
            <person name="Smanski M.J."/>
            <person name="Chevrette M.G."/>
            <person name="De Carvalho L.P.S."/>
            <person name="Shen B."/>
        </authorList>
    </citation>
    <scope>NUCLEOTIDE SEQUENCE [LARGE SCALE GENOMIC DNA]</scope>
    <source>
        <strain evidence="1 2">NPDC000632</strain>
    </source>
</reference>